<dbReference type="HOGENOM" id="CLU_2663079_0_0_5"/>
<organism evidence="1 2">
    <name type="scientific">Aquamicrobium defluvii</name>
    <dbReference type="NCBI Taxonomy" id="69279"/>
    <lineage>
        <taxon>Bacteria</taxon>
        <taxon>Pseudomonadati</taxon>
        <taxon>Pseudomonadota</taxon>
        <taxon>Alphaproteobacteria</taxon>
        <taxon>Hyphomicrobiales</taxon>
        <taxon>Phyllobacteriaceae</taxon>
        <taxon>Aquamicrobium</taxon>
    </lineage>
</organism>
<evidence type="ECO:0000313" key="1">
    <source>
        <dbReference type="EMBL" id="EXL09268.1"/>
    </source>
</evidence>
<dbReference type="EMBL" id="JENY01000008">
    <property type="protein sequence ID" value="EXL09268.1"/>
    <property type="molecule type" value="Genomic_DNA"/>
</dbReference>
<gene>
    <name evidence="1" type="ORF">BG36_22905</name>
</gene>
<dbReference type="AlphaFoldDB" id="A0A011UTQ2"/>
<proteinExistence type="predicted"/>
<evidence type="ECO:0000313" key="2">
    <source>
        <dbReference type="Proteomes" id="UP000019849"/>
    </source>
</evidence>
<protein>
    <submittedName>
        <fullName evidence="1">Uncharacterized protein</fullName>
    </submittedName>
</protein>
<sequence>MKCWHYRRISSQEVDVQLHQRGVDVLLKVMDAADHIDQLSPNQAQALLREVAEVMSAILERDARHIVLENDPNHL</sequence>
<comment type="caution">
    <text evidence="1">The sequence shown here is derived from an EMBL/GenBank/DDBJ whole genome shotgun (WGS) entry which is preliminary data.</text>
</comment>
<name>A0A011UTQ2_9HYPH</name>
<reference evidence="1 2" key="1">
    <citation type="submission" date="2014-02" db="EMBL/GenBank/DDBJ databases">
        <title>Aquamicrobium defluvii Genome sequencing.</title>
        <authorList>
            <person name="Wang X."/>
        </authorList>
    </citation>
    <scope>NUCLEOTIDE SEQUENCE [LARGE SCALE GENOMIC DNA]</scope>
    <source>
        <strain evidence="1 2">W13Z1</strain>
    </source>
</reference>
<accession>A0A011UTQ2</accession>
<dbReference type="Proteomes" id="UP000019849">
    <property type="component" value="Unassembled WGS sequence"/>
</dbReference>